<dbReference type="AlphaFoldDB" id="A0A1Y3Z1U2"/>
<evidence type="ECO:0000259" key="2">
    <source>
        <dbReference type="Pfam" id="PF24243"/>
    </source>
</evidence>
<dbReference type="Proteomes" id="UP000195386">
    <property type="component" value="Unassembled WGS sequence"/>
</dbReference>
<evidence type="ECO:0000313" key="4">
    <source>
        <dbReference type="Proteomes" id="UP000195386"/>
    </source>
</evidence>
<dbReference type="Pfam" id="PF24243">
    <property type="entry name" value="Phage_tail_C"/>
    <property type="match status" value="1"/>
</dbReference>
<accession>A0A1Y3Z1U2</accession>
<dbReference type="InterPro" id="IPR056923">
    <property type="entry name" value="Minor_tail_gp31_C"/>
</dbReference>
<dbReference type="RefSeq" id="WP_087426450.1">
    <property type="nucleotide sequence ID" value="NZ_NFII01000011.1"/>
</dbReference>
<dbReference type="EMBL" id="NFII01000011">
    <property type="protein sequence ID" value="OUO00491.1"/>
    <property type="molecule type" value="Genomic_DNA"/>
</dbReference>
<reference evidence="4" key="1">
    <citation type="submission" date="2017-04" db="EMBL/GenBank/DDBJ databases">
        <title>Function of individual gut microbiota members based on whole genome sequencing of pure cultures obtained from chicken caecum.</title>
        <authorList>
            <person name="Medvecky M."/>
            <person name="Cejkova D."/>
            <person name="Polansky O."/>
            <person name="Karasova D."/>
            <person name="Kubasova T."/>
            <person name="Cizek A."/>
            <person name="Rychlik I."/>
        </authorList>
    </citation>
    <scope>NUCLEOTIDE SEQUENCE [LARGE SCALE GENOMIC DNA]</scope>
    <source>
        <strain evidence="4">An43</strain>
    </source>
</reference>
<protein>
    <recommendedName>
        <fullName evidence="2">Minor tail protein gp31 C-terminal domain-containing protein</fullName>
    </recommendedName>
</protein>
<feature type="compositionally biased region" description="Low complexity" evidence="1">
    <location>
        <begin position="79"/>
        <end position="106"/>
    </location>
</feature>
<feature type="domain" description="Minor tail protein gp31 C-terminal" evidence="2">
    <location>
        <begin position="531"/>
        <end position="550"/>
    </location>
</feature>
<organism evidence="3 4">
    <name type="scientific">Bacteroides clarus</name>
    <dbReference type="NCBI Taxonomy" id="626929"/>
    <lineage>
        <taxon>Bacteria</taxon>
        <taxon>Pseudomonadati</taxon>
        <taxon>Bacteroidota</taxon>
        <taxon>Bacteroidia</taxon>
        <taxon>Bacteroidales</taxon>
        <taxon>Bacteroidaceae</taxon>
        <taxon>Bacteroides</taxon>
    </lineage>
</organism>
<evidence type="ECO:0000256" key="1">
    <source>
        <dbReference type="SAM" id="MobiDB-lite"/>
    </source>
</evidence>
<gene>
    <name evidence="3" type="ORF">B5F97_12205</name>
</gene>
<sequence length="551" mass="59186">MAWTEQDYQEIVARLMAESIGVNEVPEAGSTDDISSLPAYQPANGTEVPTVVKASLELLVAPALEAADKANEAADKAESNATAAQTAANTANEKAELAAQAASDATAAKEEAETATQSANNAASNAEEKAEAANTAAQDAEKVANNPTYIGTDHYVYVYNKETDSFDKTGIYCKGEPGSSFRVAGEYATLEALKSAVPDGSAVDGFMAVGTEAPYDYYAWVNGDWANQGKIAGGGSGNVVVIPAAAMSISDQATSDEIFNAFGGKDAFMDICQSIINKDTVCVVANIPEEPGMKLVYIPIMAMATYTDANNANFMMTIITETTFQLVVTVTDGVATHSSQVLNHIYEAPSDGNVYGRKNKDWVEVPEKSDVLTKGNETEYTPTQDYHPATKKYVDESKAIKYINISDSTILEISNSDTSSAKLRELIGSIFGSKDTFINIVDNIVDNDTEYQFVSTNGSSPNRFRLGSIGTWRNVDKTSYELAFTLTFIDSSRCYCKAYFISLQNTSSFDGYFIIRDIITSDNLTTITKKTAAEYEALGSKDANTAYCVTD</sequence>
<evidence type="ECO:0000313" key="3">
    <source>
        <dbReference type="EMBL" id="OUO00491.1"/>
    </source>
</evidence>
<feature type="region of interest" description="Disordered" evidence="1">
    <location>
        <begin position="71"/>
        <end position="140"/>
    </location>
</feature>
<dbReference type="Gene3D" id="6.20.230.10">
    <property type="match status" value="1"/>
</dbReference>
<comment type="caution">
    <text evidence="3">The sequence shown here is derived from an EMBL/GenBank/DDBJ whole genome shotgun (WGS) entry which is preliminary data.</text>
</comment>
<name>A0A1Y3Z1U2_9BACE</name>
<proteinExistence type="predicted"/>
<feature type="compositionally biased region" description="Low complexity" evidence="1">
    <location>
        <begin position="114"/>
        <end position="125"/>
    </location>
</feature>